<accession>A0A9Q3IU50</accession>
<keyword evidence="2" id="KW-1185">Reference proteome</keyword>
<evidence type="ECO:0008006" key="3">
    <source>
        <dbReference type="Google" id="ProtNLM"/>
    </source>
</evidence>
<sequence>MNLRGIGGHKKASIGLAEFEQLILPSGEEKEVQYLIDKGAVYTVLGRPLEENNIRLYFSHKIGEISSYEEADGRRLCLPICKPHMLGWQAGPPREVEFC</sequence>
<evidence type="ECO:0000313" key="1">
    <source>
        <dbReference type="EMBL" id="MBW0550063.1"/>
    </source>
</evidence>
<evidence type="ECO:0000313" key="2">
    <source>
        <dbReference type="Proteomes" id="UP000765509"/>
    </source>
</evidence>
<gene>
    <name evidence="1" type="ORF">O181_089778</name>
</gene>
<dbReference type="Proteomes" id="UP000765509">
    <property type="component" value="Unassembled WGS sequence"/>
</dbReference>
<dbReference type="EMBL" id="AVOT02055536">
    <property type="protein sequence ID" value="MBW0550063.1"/>
    <property type="molecule type" value="Genomic_DNA"/>
</dbReference>
<name>A0A9Q3IU50_9BASI</name>
<dbReference type="OrthoDB" id="5535068at2759"/>
<comment type="caution">
    <text evidence="1">The sequence shown here is derived from an EMBL/GenBank/DDBJ whole genome shotgun (WGS) entry which is preliminary data.</text>
</comment>
<organism evidence="1 2">
    <name type="scientific">Austropuccinia psidii MF-1</name>
    <dbReference type="NCBI Taxonomy" id="1389203"/>
    <lineage>
        <taxon>Eukaryota</taxon>
        <taxon>Fungi</taxon>
        <taxon>Dikarya</taxon>
        <taxon>Basidiomycota</taxon>
        <taxon>Pucciniomycotina</taxon>
        <taxon>Pucciniomycetes</taxon>
        <taxon>Pucciniales</taxon>
        <taxon>Sphaerophragmiaceae</taxon>
        <taxon>Austropuccinia</taxon>
    </lineage>
</organism>
<reference evidence="1" key="1">
    <citation type="submission" date="2021-03" db="EMBL/GenBank/DDBJ databases">
        <title>Draft genome sequence of rust myrtle Austropuccinia psidii MF-1, a brazilian biotype.</title>
        <authorList>
            <person name="Quecine M.C."/>
            <person name="Pachon D.M.R."/>
            <person name="Bonatelli M.L."/>
            <person name="Correr F.H."/>
            <person name="Franceschini L.M."/>
            <person name="Leite T.F."/>
            <person name="Margarido G.R.A."/>
            <person name="Almeida C.A."/>
            <person name="Ferrarezi J.A."/>
            <person name="Labate C.A."/>
        </authorList>
    </citation>
    <scope>NUCLEOTIDE SEQUENCE</scope>
    <source>
        <strain evidence="1">MF-1</strain>
    </source>
</reference>
<protein>
    <recommendedName>
        <fullName evidence="3">Peptidase A2 domain-containing protein</fullName>
    </recommendedName>
</protein>
<proteinExistence type="predicted"/>
<dbReference type="AlphaFoldDB" id="A0A9Q3IU50"/>